<dbReference type="EMBL" id="CP054929">
    <property type="protein sequence ID" value="QKW48662.1"/>
    <property type="molecule type" value="Genomic_DNA"/>
</dbReference>
<feature type="region of interest" description="Disordered" evidence="2">
    <location>
        <begin position="443"/>
        <end position="465"/>
    </location>
</feature>
<dbReference type="InterPro" id="IPR027417">
    <property type="entry name" value="P-loop_NTPase"/>
</dbReference>
<keyword evidence="6" id="KW-1185">Reference proteome</keyword>
<keyword evidence="1" id="KW-0547">Nucleotide-binding</keyword>
<reference evidence="5 6" key="1">
    <citation type="submission" date="2020-06" db="EMBL/GenBank/DDBJ databases">
        <title>Genome mining for natural products.</title>
        <authorList>
            <person name="Zhang B."/>
            <person name="Shi J."/>
            <person name="Ge H."/>
        </authorList>
    </citation>
    <scope>NUCLEOTIDE SEQUENCE [LARGE SCALE GENOMIC DNA]</scope>
    <source>
        <strain evidence="5 6">NA00687</strain>
    </source>
</reference>
<evidence type="ECO:0000259" key="4">
    <source>
        <dbReference type="PROSITE" id="PS50901"/>
    </source>
</evidence>
<dbReference type="RefSeq" id="WP_176160395.1">
    <property type="nucleotide sequence ID" value="NZ_CP054929.1"/>
</dbReference>
<name>A0A7H8N2K1_9ACTN</name>
<sequence>MARPALPRPSIAKAPLARGRALARTAGGGVADVLHPLLVVARGLRALATAGRRGWERTPRERRGPALFLGAAGALAVGLAPYGPLLALVGLLAAAGWAGRERSALRNTPTEAEAARLRTLYEALVPHFGATDDPDPLYAYARTWETAFEEYAFADDGRPTHLALRYPAYFADGDPVARWRVERLLAAKCGRGREYRFDWDQEAGRLTLSVQPALPTTLCAQRFVTAPGEAILGFTDPDAVRRTVPVTDLDGRADQHAAPVLWRTGARSTEPHLLALGRPGSGTTTLLRSLLLQALPYADVLVVDGAGSGGYGFLHGRSGVLAVESDPAGALAALEWAAHETERRLVRAHEARRLGQPAPDDIRRPLWLVVDRPAALTHLTSTNARPGPQELLRGPLRHGRPAHISVVIAEQPDGAESLGPYVAAATRARVVLGPASYEQLHRTLGAPPPTSPVPDTPPGRGFARLGDGPVYRLQVPATPDPYDDATSEAQRGAVLALLPGYAAAPSATEAVPSTAPPPTPR</sequence>
<evidence type="ECO:0000256" key="1">
    <source>
        <dbReference type="PROSITE-ProRule" id="PRU00289"/>
    </source>
</evidence>
<proteinExistence type="predicted"/>
<protein>
    <recommendedName>
        <fullName evidence="4">FtsK domain-containing protein</fullName>
    </recommendedName>
</protein>
<evidence type="ECO:0000256" key="2">
    <source>
        <dbReference type="SAM" id="MobiDB-lite"/>
    </source>
</evidence>
<keyword evidence="3" id="KW-0472">Membrane</keyword>
<feature type="compositionally biased region" description="Pro residues" evidence="2">
    <location>
        <begin position="446"/>
        <end position="457"/>
    </location>
</feature>
<accession>A0A7H8N2K1</accession>
<feature type="domain" description="FtsK" evidence="4">
    <location>
        <begin position="257"/>
        <end position="441"/>
    </location>
</feature>
<organism evidence="5 6">
    <name type="scientific">Streptomyces buecherae</name>
    <dbReference type="NCBI Taxonomy" id="2763006"/>
    <lineage>
        <taxon>Bacteria</taxon>
        <taxon>Bacillati</taxon>
        <taxon>Actinomycetota</taxon>
        <taxon>Actinomycetes</taxon>
        <taxon>Kitasatosporales</taxon>
        <taxon>Streptomycetaceae</taxon>
        <taxon>Streptomyces</taxon>
    </lineage>
</organism>
<dbReference type="InterPro" id="IPR002543">
    <property type="entry name" value="FtsK_dom"/>
</dbReference>
<dbReference type="AlphaFoldDB" id="A0A7H8N2K1"/>
<keyword evidence="3" id="KW-1133">Transmembrane helix</keyword>
<feature type="transmembrane region" description="Helical" evidence="3">
    <location>
        <begin position="66"/>
        <end position="99"/>
    </location>
</feature>
<evidence type="ECO:0000256" key="3">
    <source>
        <dbReference type="SAM" id="Phobius"/>
    </source>
</evidence>
<evidence type="ECO:0000313" key="5">
    <source>
        <dbReference type="EMBL" id="QKW48662.1"/>
    </source>
</evidence>
<dbReference type="PROSITE" id="PS50901">
    <property type="entry name" value="FTSK"/>
    <property type="match status" value="1"/>
</dbReference>
<keyword evidence="1" id="KW-0067">ATP-binding</keyword>
<feature type="binding site" evidence="1">
    <location>
        <begin position="277"/>
        <end position="284"/>
    </location>
    <ligand>
        <name>ATP</name>
        <dbReference type="ChEBI" id="CHEBI:30616"/>
    </ligand>
</feature>
<dbReference type="Proteomes" id="UP000509303">
    <property type="component" value="Chromosome"/>
</dbReference>
<dbReference type="GO" id="GO:0003677">
    <property type="term" value="F:DNA binding"/>
    <property type="evidence" value="ECO:0007669"/>
    <property type="project" value="InterPro"/>
</dbReference>
<dbReference type="SUPFAM" id="SSF52540">
    <property type="entry name" value="P-loop containing nucleoside triphosphate hydrolases"/>
    <property type="match status" value="1"/>
</dbReference>
<dbReference type="GO" id="GO:0005524">
    <property type="term" value="F:ATP binding"/>
    <property type="evidence" value="ECO:0007669"/>
    <property type="project" value="UniProtKB-UniRule"/>
</dbReference>
<dbReference type="Gene3D" id="3.40.50.300">
    <property type="entry name" value="P-loop containing nucleotide triphosphate hydrolases"/>
    <property type="match status" value="1"/>
</dbReference>
<keyword evidence="3" id="KW-0812">Transmembrane</keyword>
<gene>
    <name evidence="5" type="ORF">HUT08_02850</name>
</gene>
<evidence type="ECO:0000313" key="6">
    <source>
        <dbReference type="Proteomes" id="UP000509303"/>
    </source>
</evidence>